<evidence type="ECO:0000313" key="3">
    <source>
        <dbReference type="EMBL" id="KUJ14303.1"/>
    </source>
</evidence>
<evidence type="ECO:0000256" key="2">
    <source>
        <dbReference type="SAM" id="SignalP"/>
    </source>
</evidence>
<proteinExistence type="predicted"/>
<reference evidence="3 4" key="1">
    <citation type="submission" date="2015-10" db="EMBL/GenBank/DDBJ databases">
        <title>Full genome of DAOMC 229536 Phialocephala scopiformis, a fungal endophyte of spruce producing the potent anti-insectan compound rugulosin.</title>
        <authorList>
            <consortium name="DOE Joint Genome Institute"/>
            <person name="Walker A.K."/>
            <person name="Frasz S.L."/>
            <person name="Seifert K.A."/>
            <person name="Miller J.D."/>
            <person name="Mondo S.J."/>
            <person name="Labutti K."/>
            <person name="Lipzen A."/>
            <person name="Dockter R."/>
            <person name="Kennedy M."/>
            <person name="Grigoriev I.V."/>
            <person name="Spatafora J.W."/>
        </authorList>
    </citation>
    <scope>NUCLEOTIDE SEQUENCE [LARGE SCALE GENOMIC DNA]</scope>
    <source>
        <strain evidence="3 4">CBS 120377</strain>
    </source>
</reference>
<feature type="chain" id="PRO_5008267750" evidence="2">
    <location>
        <begin position="21"/>
        <end position="79"/>
    </location>
</feature>
<dbReference type="KEGG" id="psco:LY89DRAFT_784271"/>
<dbReference type="AlphaFoldDB" id="A0A194X2A2"/>
<feature type="signal peptide" evidence="2">
    <location>
        <begin position="1"/>
        <end position="20"/>
    </location>
</feature>
<evidence type="ECO:0000313" key="4">
    <source>
        <dbReference type="Proteomes" id="UP000070700"/>
    </source>
</evidence>
<dbReference type="InParanoid" id="A0A194X2A2"/>
<organism evidence="3 4">
    <name type="scientific">Mollisia scopiformis</name>
    <name type="common">Conifer needle endophyte fungus</name>
    <name type="synonym">Phialocephala scopiformis</name>
    <dbReference type="NCBI Taxonomy" id="149040"/>
    <lineage>
        <taxon>Eukaryota</taxon>
        <taxon>Fungi</taxon>
        <taxon>Dikarya</taxon>
        <taxon>Ascomycota</taxon>
        <taxon>Pezizomycotina</taxon>
        <taxon>Leotiomycetes</taxon>
        <taxon>Helotiales</taxon>
        <taxon>Mollisiaceae</taxon>
        <taxon>Mollisia</taxon>
    </lineage>
</organism>
<evidence type="ECO:0000256" key="1">
    <source>
        <dbReference type="SAM" id="MobiDB-lite"/>
    </source>
</evidence>
<keyword evidence="4" id="KW-1185">Reference proteome</keyword>
<protein>
    <submittedName>
        <fullName evidence="3">Uncharacterized protein</fullName>
    </submittedName>
</protein>
<dbReference type="GeneID" id="28832494"/>
<dbReference type="EMBL" id="KQ947420">
    <property type="protein sequence ID" value="KUJ14303.1"/>
    <property type="molecule type" value="Genomic_DNA"/>
</dbReference>
<gene>
    <name evidence="3" type="ORF">LY89DRAFT_784271</name>
</gene>
<feature type="region of interest" description="Disordered" evidence="1">
    <location>
        <begin position="25"/>
        <end position="49"/>
    </location>
</feature>
<name>A0A194X2A2_MOLSC</name>
<sequence>MQPLQPLLLTTLAFLPLILGAPIDKRQSSTAGGTTGAGTILPDPPNGVECTGDSDGVTLGDIVGSLLGCGGVGGLTGGK</sequence>
<dbReference type="RefSeq" id="XP_018068658.1">
    <property type="nucleotide sequence ID" value="XM_018222768.1"/>
</dbReference>
<keyword evidence="2" id="KW-0732">Signal</keyword>
<accession>A0A194X2A2</accession>
<dbReference type="Proteomes" id="UP000070700">
    <property type="component" value="Unassembled WGS sequence"/>
</dbReference>